<dbReference type="RefSeq" id="WP_256607674.1">
    <property type="nucleotide sequence ID" value="NZ_JANIBL010000047.1"/>
</dbReference>
<proteinExistence type="predicted"/>
<sequence>MSIRCFSVLIIALLTSGLLAGCATTRQIAVDYPKTESMPIKPLRGQTAVSGDDYYVQLVSDFDFKGDNALKGGCSDVGGHYENGDLSAALVFSVHNDPLKLKREASGFLYQATTGKCNFKLETKKSYLTPWLRLDSSKDTLIEYNFLTSNSHEANLSQLISDVNAASSLFAFTGVGAGMAVMGKLAGNWVESNPQVVAKNPASGAAGASGNGKYSSETHSLPASVVLAGDSSSFNQIRLGVYEVVEGGLSAWSSESKLLGELRVYPEIVSSLLLKTSGDLPPDAHDLSLDELWRVPIQTANGEVSLRQLIDQVDPAAKPNLQPDWQNYPDVESQCRRLKLAMKDLGFNKFDRNAVLYYFLSKTSPDWKNFNISAQRAMTDEIRPKLLEQYRTKDFAGCLASEDYTVMKSMKLAVNTEQDWEALTNSRQKKEGVINPIQSAARQFLSALQNPNKDEAARQLYPLLNTEKGGNGTVLLQNHLSNFGLETLLQVPTVADEGVLINAGQLAGVFSGLSVETYSCARPAQDQGQPLANIGIMLFVTKPGSPREKGGALEFELVQGKIARLAFQHPSFRDFEQNLADYPDLGGCRIEADLLNKLH</sequence>
<evidence type="ECO:0000256" key="1">
    <source>
        <dbReference type="SAM" id="SignalP"/>
    </source>
</evidence>
<organism evidence="2 3">
    <name type="scientific">Methylomonas rosea</name>
    <dbReference type="NCBI Taxonomy" id="2952227"/>
    <lineage>
        <taxon>Bacteria</taxon>
        <taxon>Pseudomonadati</taxon>
        <taxon>Pseudomonadota</taxon>
        <taxon>Gammaproteobacteria</taxon>
        <taxon>Methylococcales</taxon>
        <taxon>Methylococcaceae</taxon>
        <taxon>Methylomonas</taxon>
    </lineage>
</organism>
<accession>A0ABT1TV91</accession>
<gene>
    <name evidence="2" type="ORF">NP589_14740</name>
</gene>
<dbReference type="Proteomes" id="UP001524570">
    <property type="component" value="Unassembled WGS sequence"/>
</dbReference>
<dbReference type="PROSITE" id="PS51257">
    <property type="entry name" value="PROKAR_LIPOPROTEIN"/>
    <property type="match status" value="1"/>
</dbReference>
<keyword evidence="3" id="KW-1185">Reference proteome</keyword>
<comment type="caution">
    <text evidence="2">The sequence shown here is derived from an EMBL/GenBank/DDBJ whole genome shotgun (WGS) entry which is preliminary data.</text>
</comment>
<evidence type="ECO:0000313" key="3">
    <source>
        <dbReference type="Proteomes" id="UP001524570"/>
    </source>
</evidence>
<reference evidence="2 3" key="1">
    <citation type="submission" date="2022-07" db="EMBL/GenBank/DDBJ databases">
        <title>Methylomonas rivi sp. nov., Methylomonas rosea sp. nov., Methylomonas aureus sp. nov. and Methylomonas subterranea sp. nov., four novel methanotrophs isolated from a freshwater creek and the deep terrestrial subsurface.</title>
        <authorList>
            <person name="Abin C."/>
            <person name="Sankaranarayanan K."/>
            <person name="Garner C."/>
            <person name="Sindelar R."/>
            <person name="Kotary K."/>
            <person name="Garner R."/>
            <person name="Barclay S."/>
            <person name="Lawson P."/>
            <person name="Krumholz L."/>
        </authorList>
    </citation>
    <scope>NUCLEOTIDE SEQUENCE [LARGE SCALE GENOMIC DNA]</scope>
    <source>
        <strain evidence="2 3">WSC-7</strain>
    </source>
</reference>
<feature type="chain" id="PRO_5045681096" evidence="1">
    <location>
        <begin position="21"/>
        <end position="599"/>
    </location>
</feature>
<evidence type="ECO:0000313" key="2">
    <source>
        <dbReference type="EMBL" id="MCQ8118692.1"/>
    </source>
</evidence>
<protein>
    <submittedName>
        <fullName evidence="2">Uncharacterized protein</fullName>
    </submittedName>
</protein>
<keyword evidence="1" id="KW-0732">Signal</keyword>
<dbReference type="EMBL" id="JANIBL010000047">
    <property type="protein sequence ID" value="MCQ8118692.1"/>
    <property type="molecule type" value="Genomic_DNA"/>
</dbReference>
<name>A0ABT1TV91_9GAMM</name>
<feature type="signal peptide" evidence="1">
    <location>
        <begin position="1"/>
        <end position="20"/>
    </location>
</feature>